<evidence type="ECO:0000313" key="2">
    <source>
        <dbReference type="EMBL" id="PLW53534.1"/>
    </source>
</evidence>
<dbReference type="AlphaFoldDB" id="A0A2N5VU67"/>
<accession>A0A2N5VU67</accession>
<dbReference type="Proteomes" id="UP000235388">
    <property type="component" value="Unassembled WGS sequence"/>
</dbReference>
<feature type="region of interest" description="Disordered" evidence="1">
    <location>
        <begin position="1"/>
        <end position="111"/>
    </location>
</feature>
<evidence type="ECO:0000256" key="1">
    <source>
        <dbReference type="SAM" id="MobiDB-lite"/>
    </source>
</evidence>
<name>A0A2N5VU67_9BASI</name>
<feature type="compositionally biased region" description="Polar residues" evidence="1">
    <location>
        <begin position="48"/>
        <end position="74"/>
    </location>
</feature>
<gene>
    <name evidence="2" type="ORF">PCANC_07220</name>
</gene>
<organism evidence="2 3">
    <name type="scientific">Puccinia coronata f. sp. avenae</name>
    <dbReference type="NCBI Taxonomy" id="200324"/>
    <lineage>
        <taxon>Eukaryota</taxon>
        <taxon>Fungi</taxon>
        <taxon>Dikarya</taxon>
        <taxon>Basidiomycota</taxon>
        <taxon>Pucciniomycotina</taxon>
        <taxon>Pucciniomycetes</taxon>
        <taxon>Pucciniales</taxon>
        <taxon>Pucciniaceae</taxon>
        <taxon>Puccinia</taxon>
    </lineage>
</organism>
<reference evidence="2 3" key="1">
    <citation type="submission" date="2017-11" db="EMBL/GenBank/DDBJ databases">
        <title>De novo assembly and phasing of dikaryotic genomes from two isolates of Puccinia coronata f. sp. avenae, the causal agent of oat crown rust.</title>
        <authorList>
            <person name="Miller M.E."/>
            <person name="Zhang Y."/>
            <person name="Omidvar V."/>
            <person name="Sperschneider J."/>
            <person name="Schwessinger B."/>
            <person name="Raley C."/>
            <person name="Palmer J.M."/>
            <person name="Garnica D."/>
            <person name="Upadhyaya N."/>
            <person name="Rathjen J."/>
            <person name="Taylor J.M."/>
            <person name="Park R.F."/>
            <person name="Dodds P.N."/>
            <person name="Hirsch C.D."/>
            <person name="Kianian S.F."/>
            <person name="Figueroa M."/>
        </authorList>
    </citation>
    <scope>NUCLEOTIDE SEQUENCE [LARGE SCALE GENOMIC DNA]</scope>
    <source>
        <strain evidence="2">12NC29</strain>
    </source>
</reference>
<evidence type="ECO:0000313" key="3">
    <source>
        <dbReference type="Proteomes" id="UP000235388"/>
    </source>
</evidence>
<dbReference type="EMBL" id="PGCJ01000060">
    <property type="protein sequence ID" value="PLW53534.1"/>
    <property type="molecule type" value="Genomic_DNA"/>
</dbReference>
<protein>
    <submittedName>
        <fullName evidence="2">Uncharacterized protein</fullName>
    </submittedName>
</protein>
<feature type="compositionally biased region" description="Polar residues" evidence="1">
    <location>
        <begin position="91"/>
        <end position="102"/>
    </location>
</feature>
<keyword evidence="3" id="KW-1185">Reference proteome</keyword>
<feature type="compositionally biased region" description="Polar residues" evidence="1">
    <location>
        <begin position="16"/>
        <end position="28"/>
    </location>
</feature>
<sequence length="153" mass="16043">MAASDNNSDAAIRANFSGSDITKLQANGTPAELDDGNEDPAPNDENDQSNLASQSANIIPANGTNEPAANQPGPTATPLDCLAASKDDPNNKQAANQNSGLTPTPVERLSVTKEDVNEIEGGFYRKSTDPQVRHQVRVETVGPVCPTHNNVLP</sequence>
<feature type="compositionally biased region" description="Acidic residues" evidence="1">
    <location>
        <begin position="32"/>
        <end position="47"/>
    </location>
</feature>
<proteinExistence type="predicted"/>
<comment type="caution">
    <text evidence="2">The sequence shown here is derived from an EMBL/GenBank/DDBJ whole genome shotgun (WGS) entry which is preliminary data.</text>
</comment>